<reference evidence="11" key="1">
    <citation type="journal article" date="2020" name="Fungal Divers.">
        <title>Resolving the Mortierellaceae phylogeny through synthesis of multi-gene phylogenetics and phylogenomics.</title>
        <authorList>
            <person name="Vandepol N."/>
            <person name="Liber J."/>
            <person name="Desiro A."/>
            <person name="Na H."/>
            <person name="Kennedy M."/>
            <person name="Barry K."/>
            <person name="Grigoriev I.V."/>
            <person name="Miller A.N."/>
            <person name="O'Donnell K."/>
            <person name="Stajich J.E."/>
            <person name="Bonito G."/>
        </authorList>
    </citation>
    <scope>NUCLEOTIDE SEQUENCE</scope>
    <source>
        <strain evidence="11">KOD1015</strain>
    </source>
</reference>
<comment type="subcellular location">
    <subcellularLocation>
        <location evidence="1">Membrane</location>
        <topology evidence="1">Multi-pass membrane protein</topology>
    </subcellularLocation>
</comment>
<dbReference type="PANTHER" id="PTHR45618">
    <property type="entry name" value="MITOCHONDRIAL DICARBOXYLATE CARRIER-RELATED"/>
    <property type="match status" value="1"/>
</dbReference>
<dbReference type="Proteomes" id="UP000780801">
    <property type="component" value="Unassembled WGS sequence"/>
</dbReference>
<organism evidence="11 12">
    <name type="scientific">Lunasporangiospora selenospora</name>
    <dbReference type="NCBI Taxonomy" id="979761"/>
    <lineage>
        <taxon>Eukaryota</taxon>
        <taxon>Fungi</taxon>
        <taxon>Fungi incertae sedis</taxon>
        <taxon>Mucoromycota</taxon>
        <taxon>Mortierellomycotina</taxon>
        <taxon>Mortierellomycetes</taxon>
        <taxon>Mortierellales</taxon>
        <taxon>Mortierellaceae</taxon>
        <taxon>Lunasporangiospora</taxon>
    </lineage>
</organism>
<dbReference type="OrthoDB" id="448427at2759"/>
<evidence type="ECO:0000256" key="9">
    <source>
        <dbReference type="RuleBase" id="RU000488"/>
    </source>
</evidence>
<feature type="repeat" description="Solcar" evidence="8">
    <location>
        <begin position="234"/>
        <end position="322"/>
    </location>
</feature>
<accession>A0A9P6KFU1</accession>
<evidence type="ECO:0000256" key="8">
    <source>
        <dbReference type="PROSITE-ProRule" id="PRU00282"/>
    </source>
</evidence>
<feature type="repeat" description="Solcar" evidence="8">
    <location>
        <begin position="56"/>
        <end position="219"/>
    </location>
</feature>
<evidence type="ECO:0000313" key="12">
    <source>
        <dbReference type="Proteomes" id="UP000780801"/>
    </source>
</evidence>
<protein>
    <recommendedName>
        <fullName evidence="13">Mitochondrial carrier protein</fullName>
    </recommendedName>
</protein>
<feature type="compositionally biased region" description="Polar residues" evidence="10">
    <location>
        <begin position="7"/>
        <end position="17"/>
    </location>
</feature>
<gene>
    <name evidence="11" type="ORF">BGW38_009670</name>
</gene>
<evidence type="ECO:0000256" key="5">
    <source>
        <dbReference type="ARBA" id="ARBA00022737"/>
    </source>
</evidence>
<dbReference type="InterPro" id="IPR018108">
    <property type="entry name" value="MCP_transmembrane"/>
</dbReference>
<keyword evidence="5" id="KW-0677">Repeat</keyword>
<evidence type="ECO:0000256" key="3">
    <source>
        <dbReference type="ARBA" id="ARBA00022448"/>
    </source>
</evidence>
<dbReference type="PROSITE" id="PS50920">
    <property type="entry name" value="SOLCAR"/>
    <property type="match status" value="3"/>
</dbReference>
<comment type="similarity">
    <text evidence="2 9">Belongs to the mitochondrial carrier (TC 2.A.29) family.</text>
</comment>
<name>A0A9P6KFU1_9FUNG</name>
<keyword evidence="4 8" id="KW-0812">Transmembrane</keyword>
<feature type="region of interest" description="Disordered" evidence="10">
    <location>
        <begin position="1"/>
        <end position="37"/>
    </location>
</feature>
<evidence type="ECO:0000256" key="6">
    <source>
        <dbReference type="ARBA" id="ARBA00022989"/>
    </source>
</evidence>
<comment type="caution">
    <text evidence="11">The sequence shown here is derived from an EMBL/GenBank/DDBJ whole genome shotgun (WGS) entry which is preliminary data.</text>
</comment>
<keyword evidence="3 9" id="KW-0813">Transport</keyword>
<keyword evidence="7 8" id="KW-0472">Membrane</keyword>
<dbReference type="AlphaFoldDB" id="A0A9P6KFU1"/>
<feature type="compositionally biased region" description="Low complexity" evidence="10">
    <location>
        <begin position="121"/>
        <end position="136"/>
    </location>
</feature>
<sequence length="434" mass="46281">MAVRNPIQEQGQSQQSITDKDKDSFPPSSFSAADHSSAVNVSSAQASQSQALTPGQELAAKLVFGGIGCMVAVVFTNPVDVIKVRLQLQGEATTSSSHASAHAAESLNRLRTPAHTPTPAGLFSTSGSHLSSSSSPHSTLLANAIPHRDAALLVHEPLKPSLASATAATTPTLRLIPLLRQIVRTEGPQVFLAGLAPAVLRESIYSTIRFGSYDLFKGIYSGMGSTGLRGGEETSTLTKLLAGLSSGMVGSVIANPTDLIKVRLQAFNPSGTPRYKSIADACKSIYVEEGIPGLYRGVIPTAARAMVVTASQLASYDTTKHWLLRQRNRQGEAIFREGYLTHFCASTVAGLVCSISTSPIDTVKVRYMNQQFNAQGRGALYSSAIDCAIKTVRHEGPLALYKGFLMCWLRLGPHTMLSLIIFEKLRSLFGINPV</sequence>
<feature type="repeat" description="Solcar" evidence="8">
    <location>
        <begin position="337"/>
        <end position="428"/>
    </location>
</feature>
<keyword evidence="6" id="KW-1133">Transmembrane helix</keyword>
<dbReference type="Gene3D" id="1.50.40.10">
    <property type="entry name" value="Mitochondrial carrier domain"/>
    <property type="match status" value="2"/>
</dbReference>
<feature type="region of interest" description="Disordered" evidence="10">
    <location>
        <begin position="92"/>
        <end position="136"/>
    </location>
</feature>
<dbReference type="Pfam" id="PF00153">
    <property type="entry name" value="Mito_carr"/>
    <property type="match status" value="4"/>
</dbReference>
<feature type="compositionally biased region" description="Low complexity" evidence="10">
    <location>
        <begin position="92"/>
        <end position="106"/>
    </location>
</feature>
<dbReference type="InterPro" id="IPR023395">
    <property type="entry name" value="MCP_dom_sf"/>
</dbReference>
<proteinExistence type="inferred from homology"/>
<keyword evidence="12" id="KW-1185">Reference proteome</keyword>
<evidence type="ECO:0008006" key="13">
    <source>
        <dbReference type="Google" id="ProtNLM"/>
    </source>
</evidence>
<dbReference type="EMBL" id="JAABOA010000724">
    <property type="protein sequence ID" value="KAF9583361.1"/>
    <property type="molecule type" value="Genomic_DNA"/>
</dbReference>
<evidence type="ECO:0000256" key="1">
    <source>
        <dbReference type="ARBA" id="ARBA00004141"/>
    </source>
</evidence>
<evidence type="ECO:0000313" key="11">
    <source>
        <dbReference type="EMBL" id="KAF9583361.1"/>
    </source>
</evidence>
<dbReference type="SUPFAM" id="SSF103506">
    <property type="entry name" value="Mitochondrial carrier"/>
    <property type="match status" value="1"/>
</dbReference>
<dbReference type="InterPro" id="IPR050391">
    <property type="entry name" value="Mito_Metabolite_Transporter"/>
</dbReference>
<evidence type="ECO:0000256" key="2">
    <source>
        <dbReference type="ARBA" id="ARBA00006375"/>
    </source>
</evidence>
<evidence type="ECO:0000256" key="10">
    <source>
        <dbReference type="SAM" id="MobiDB-lite"/>
    </source>
</evidence>
<evidence type="ECO:0000256" key="4">
    <source>
        <dbReference type="ARBA" id="ARBA00022692"/>
    </source>
</evidence>
<evidence type="ECO:0000256" key="7">
    <source>
        <dbReference type="ARBA" id="ARBA00023136"/>
    </source>
</evidence>
<dbReference type="GO" id="GO:0016020">
    <property type="term" value="C:membrane"/>
    <property type="evidence" value="ECO:0007669"/>
    <property type="project" value="UniProtKB-SubCell"/>
</dbReference>